<dbReference type="AlphaFoldDB" id="A0A6L5X7P8"/>
<keyword evidence="2" id="KW-1185">Reference proteome</keyword>
<organism evidence="1 2">
    <name type="scientific">Porcincola intestinalis</name>
    <dbReference type="NCBI Taxonomy" id="2606632"/>
    <lineage>
        <taxon>Bacteria</taxon>
        <taxon>Bacillati</taxon>
        <taxon>Bacillota</taxon>
        <taxon>Clostridia</taxon>
        <taxon>Lachnospirales</taxon>
        <taxon>Lachnospiraceae</taxon>
        <taxon>Porcincola</taxon>
    </lineage>
</organism>
<evidence type="ECO:0000313" key="2">
    <source>
        <dbReference type="Proteomes" id="UP000481852"/>
    </source>
</evidence>
<dbReference type="Proteomes" id="UP000481852">
    <property type="component" value="Unassembled WGS sequence"/>
</dbReference>
<accession>A0A6L5X7P8</accession>
<sequence>MSLFEKKIPVFRKRDRETCEKIRAALREAGIRCKSGHYQMENIVQAGYAGLDIRNLGPKGRIDRDIYYVNVPVSEKEHALDIIRAAGLVTEVLTVDQMMEDAPKKFPELNR</sequence>
<dbReference type="RefSeq" id="WP_154526251.1">
    <property type="nucleotide sequence ID" value="NZ_VULZ01000011.1"/>
</dbReference>
<comment type="caution">
    <text evidence="1">The sequence shown here is derived from an EMBL/GenBank/DDBJ whole genome shotgun (WGS) entry which is preliminary data.</text>
</comment>
<evidence type="ECO:0000313" key="1">
    <source>
        <dbReference type="EMBL" id="MSS15423.1"/>
    </source>
</evidence>
<reference evidence="1 2" key="1">
    <citation type="submission" date="2019-08" db="EMBL/GenBank/DDBJ databases">
        <title>In-depth cultivation of the pig gut microbiome towards novel bacterial diversity and tailored functional studies.</title>
        <authorList>
            <person name="Wylensek D."/>
            <person name="Hitch T.C.A."/>
            <person name="Clavel T."/>
        </authorList>
    </citation>
    <scope>NUCLEOTIDE SEQUENCE [LARGE SCALE GENOMIC DNA]</scope>
    <source>
        <strain evidence="1 2">Oil+RF-744-WCA-WT-11</strain>
    </source>
</reference>
<name>A0A6L5X7P8_9FIRM</name>
<dbReference type="EMBL" id="VULZ01000011">
    <property type="protein sequence ID" value="MSS15423.1"/>
    <property type="molecule type" value="Genomic_DNA"/>
</dbReference>
<proteinExistence type="predicted"/>
<gene>
    <name evidence="1" type="ORF">FYJ35_10315</name>
</gene>
<protein>
    <submittedName>
        <fullName evidence="1">Uncharacterized protein</fullName>
    </submittedName>
</protein>